<feature type="region of interest" description="Disordered" evidence="1">
    <location>
        <begin position="45"/>
        <end position="96"/>
    </location>
</feature>
<name>A0A8U0SI35_MUSPF</name>
<dbReference type="RefSeq" id="XP_044942122.1">
    <property type="nucleotide sequence ID" value="XM_045086187.1"/>
</dbReference>
<accession>A0A8U0SI35</accession>
<dbReference type="GeneID" id="101690993"/>
<dbReference type="Proteomes" id="UP000000715">
    <property type="component" value="Unplaced"/>
</dbReference>
<evidence type="ECO:0000313" key="2">
    <source>
        <dbReference type="Proteomes" id="UP000000715"/>
    </source>
</evidence>
<proteinExistence type="predicted"/>
<feature type="region of interest" description="Disordered" evidence="1">
    <location>
        <begin position="132"/>
        <end position="174"/>
    </location>
</feature>
<evidence type="ECO:0000256" key="1">
    <source>
        <dbReference type="SAM" id="MobiDB-lite"/>
    </source>
</evidence>
<reference evidence="3" key="1">
    <citation type="submission" date="2025-08" db="UniProtKB">
        <authorList>
            <consortium name="RefSeq"/>
        </authorList>
    </citation>
    <scope>IDENTIFICATION</scope>
    <source>
        <tissue evidence="3">Brain</tissue>
    </source>
</reference>
<evidence type="ECO:0000313" key="3">
    <source>
        <dbReference type="RefSeq" id="XP_044942122.1"/>
    </source>
</evidence>
<dbReference type="AlphaFoldDB" id="A0A8U0SI35"/>
<sequence length="417" mass="44775">MRRTSGIWSSLGLHDVVPSLHLSFVVPWREGVLLGRAQVSELQGSGSRRVRTRGGTSVWSTRPWKSQPHRFPPQSRAVESSLPHGSDLVSPHSAPAGPAPCATVSVLCTGWRGRVSVHTGLRLRSVRRLAVTLTDMQQQRPRGSRGHPSGGPRPDMPASVGADPTLESAHAPRSPEALVITTVLDFVSAREHSRGRGRRRGPSRLPAKQGAGCGTRSQDPEIMTSVEGRRFTNGAPGTPSVSVLGFSTRGPVYKQPAYVFRNRSRCLCWMRSPLVRFCLMRSQVPCGTCVFLTVPPARLFAASRSSIGGRLLFTPKRGRAFGRSPASGFSLLSSQFPQLKPGAVLLAPLQVHLPAPTGAGGRQIPCPRALPGPRMATSSTSWAAPAVTRTRCRARPGPWLPPTLVPVPQRGLLPPSV</sequence>
<gene>
    <name evidence="3" type="primary">CLN8</name>
</gene>
<protein>
    <submittedName>
        <fullName evidence="3">Protein CLN8 isoform X2</fullName>
    </submittedName>
</protein>
<organism evidence="2 3">
    <name type="scientific">Mustela putorius furo</name>
    <name type="common">European domestic ferret</name>
    <name type="synonym">Mustela furo</name>
    <dbReference type="NCBI Taxonomy" id="9669"/>
    <lineage>
        <taxon>Eukaryota</taxon>
        <taxon>Metazoa</taxon>
        <taxon>Chordata</taxon>
        <taxon>Craniata</taxon>
        <taxon>Vertebrata</taxon>
        <taxon>Euteleostomi</taxon>
        <taxon>Mammalia</taxon>
        <taxon>Eutheria</taxon>
        <taxon>Laurasiatheria</taxon>
        <taxon>Carnivora</taxon>
        <taxon>Caniformia</taxon>
        <taxon>Musteloidea</taxon>
        <taxon>Mustelidae</taxon>
        <taxon>Mustelinae</taxon>
        <taxon>Mustela</taxon>
    </lineage>
</organism>
<feature type="region of interest" description="Disordered" evidence="1">
    <location>
        <begin position="190"/>
        <end position="220"/>
    </location>
</feature>
<dbReference type="CTD" id="2055"/>
<keyword evidence="2" id="KW-1185">Reference proteome</keyword>